<dbReference type="PROSITE" id="PS50215">
    <property type="entry name" value="ADAM_MEPRO"/>
    <property type="match status" value="1"/>
</dbReference>
<evidence type="ECO:0000256" key="1">
    <source>
        <dbReference type="ARBA" id="ARBA00004479"/>
    </source>
</evidence>
<evidence type="ECO:0000256" key="6">
    <source>
        <dbReference type="ARBA" id="ARBA00023157"/>
    </source>
</evidence>
<dbReference type="Pfam" id="PF01421">
    <property type="entry name" value="Reprolysin"/>
    <property type="match status" value="1"/>
</dbReference>
<comment type="caution">
    <text evidence="8">Lacks conserved residue(s) required for the propagation of feature annotation.</text>
</comment>
<dbReference type="Proteomes" id="UP000562238">
    <property type="component" value="Unassembled WGS sequence"/>
</dbReference>
<dbReference type="PROSITE" id="PS50026">
    <property type="entry name" value="EGF_3"/>
    <property type="match status" value="1"/>
</dbReference>
<dbReference type="EMBL" id="VZZV01001208">
    <property type="protein sequence ID" value="NXW24588.1"/>
    <property type="molecule type" value="Genomic_DNA"/>
</dbReference>
<dbReference type="Gene3D" id="4.10.70.10">
    <property type="entry name" value="Disintegrin domain"/>
    <property type="match status" value="1"/>
</dbReference>
<dbReference type="InterPro" id="IPR001590">
    <property type="entry name" value="Peptidase_M12B"/>
</dbReference>
<comment type="caution">
    <text evidence="12">The sequence shown here is derived from an EMBL/GenBank/DDBJ whole genome shotgun (WGS) entry which is preliminary data.</text>
</comment>
<dbReference type="Gene3D" id="3.40.390.10">
    <property type="entry name" value="Collagenase (Catalytic Domain)"/>
    <property type="match status" value="1"/>
</dbReference>
<proteinExistence type="predicted"/>
<keyword evidence="4 9" id="KW-1133">Transmembrane helix</keyword>
<evidence type="ECO:0000259" key="10">
    <source>
        <dbReference type="PROSITE" id="PS50026"/>
    </source>
</evidence>
<keyword evidence="7" id="KW-0325">Glycoprotein</keyword>
<evidence type="ECO:0000256" key="8">
    <source>
        <dbReference type="PROSITE-ProRule" id="PRU00076"/>
    </source>
</evidence>
<dbReference type="InterPro" id="IPR034027">
    <property type="entry name" value="Reprolysin_adamalysin"/>
</dbReference>
<feature type="domain" description="Peptidase M12B" evidence="11">
    <location>
        <begin position="125"/>
        <end position="324"/>
    </location>
</feature>
<evidence type="ECO:0000256" key="3">
    <source>
        <dbReference type="ARBA" id="ARBA00022729"/>
    </source>
</evidence>
<dbReference type="Pfam" id="PF08516">
    <property type="entry name" value="ADAM_CR"/>
    <property type="match status" value="1"/>
</dbReference>
<reference evidence="12 13" key="1">
    <citation type="submission" date="2019-09" db="EMBL/GenBank/DDBJ databases">
        <title>Bird 10,000 Genomes (B10K) Project - Family phase.</title>
        <authorList>
            <person name="Zhang G."/>
        </authorList>
    </citation>
    <scope>NUCLEOTIDE SEQUENCE [LARGE SCALE GENOMIC DNA]</scope>
    <source>
        <strain evidence="12">B10K-DU-010-60</strain>
        <tissue evidence="12">Muscle</tissue>
    </source>
</reference>
<feature type="transmembrane region" description="Helical" evidence="9">
    <location>
        <begin position="576"/>
        <end position="599"/>
    </location>
</feature>
<dbReference type="FunFam" id="3.40.390.10:FF:000014">
    <property type="entry name" value="disintegrin and metalloproteinase domain-containing protein 11"/>
    <property type="match status" value="1"/>
</dbReference>
<feature type="non-terminal residue" evidence="12">
    <location>
        <position position="600"/>
    </location>
</feature>
<dbReference type="InterPro" id="IPR024079">
    <property type="entry name" value="MetalloPept_cat_dom_sf"/>
</dbReference>
<dbReference type="PROSITE" id="PS00022">
    <property type="entry name" value="EGF_1"/>
    <property type="match status" value="1"/>
</dbReference>
<gene>
    <name evidence="12" type="primary">Adam11</name>
    <name evidence="12" type="ORF">CIRPEC_R14733</name>
</gene>
<dbReference type="SUPFAM" id="SSF55486">
    <property type="entry name" value="Metalloproteases ('zincins'), catalytic domain"/>
    <property type="match status" value="1"/>
</dbReference>
<organism evidence="12 13">
    <name type="scientific">Circaetus pectoralis</name>
    <name type="common">black-chested snake-eagle</name>
    <dbReference type="NCBI Taxonomy" id="321084"/>
    <lineage>
        <taxon>Eukaryota</taxon>
        <taxon>Metazoa</taxon>
        <taxon>Chordata</taxon>
        <taxon>Craniata</taxon>
        <taxon>Vertebrata</taxon>
        <taxon>Euteleostomi</taxon>
        <taxon>Archelosauria</taxon>
        <taxon>Archosauria</taxon>
        <taxon>Dinosauria</taxon>
        <taxon>Saurischia</taxon>
        <taxon>Theropoda</taxon>
        <taxon>Coelurosauria</taxon>
        <taxon>Aves</taxon>
        <taxon>Neognathae</taxon>
        <taxon>Neoaves</taxon>
        <taxon>Telluraves</taxon>
        <taxon>Accipitrimorphae</taxon>
        <taxon>Accipitriformes</taxon>
        <taxon>Accipitridae</taxon>
        <taxon>Accipitrinae</taxon>
        <taxon>Circaetus</taxon>
    </lineage>
</organism>
<dbReference type="Gene3D" id="2.10.25.10">
    <property type="entry name" value="Laminin"/>
    <property type="match status" value="1"/>
</dbReference>
<dbReference type="CDD" id="cd04269">
    <property type="entry name" value="ZnMc_adamalysin_II_like"/>
    <property type="match status" value="1"/>
</dbReference>
<dbReference type="SMART" id="SM00608">
    <property type="entry name" value="ACR"/>
    <property type="match status" value="1"/>
</dbReference>
<evidence type="ECO:0000256" key="4">
    <source>
        <dbReference type="ARBA" id="ARBA00022989"/>
    </source>
</evidence>
<keyword evidence="6 8" id="KW-1015">Disulfide bond</keyword>
<accession>A0A7L4AI95</accession>
<protein>
    <submittedName>
        <fullName evidence="12">ADA11 protein</fullName>
    </submittedName>
</protein>
<dbReference type="GO" id="GO:0016020">
    <property type="term" value="C:membrane"/>
    <property type="evidence" value="ECO:0007669"/>
    <property type="project" value="UniProtKB-SubCell"/>
</dbReference>
<feature type="domain" description="EGF-like" evidence="10">
    <location>
        <begin position="514"/>
        <end position="551"/>
    </location>
</feature>
<evidence type="ECO:0000256" key="7">
    <source>
        <dbReference type="ARBA" id="ARBA00023180"/>
    </source>
</evidence>
<keyword evidence="2 9" id="KW-0812">Transmembrane</keyword>
<dbReference type="InterPro" id="IPR006586">
    <property type="entry name" value="ADAM_Cys-rich"/>
</dbReference>
<keyword evidence="3" id="KW-0732">Signal</keyword>
<dbReference type="GO" id="GO:0006508">
    <property type="term" value="P:proteolysis"/>
    <property type="evidence" value="ECO:0007669"/>
    <property type="project" value="InterPro"/>
</dbReference>
<dbReference type="PANTHER" id="PTHR11905">
    <property type="entry name" value="ADAM A DISINTEGRIN AND METALLOPROTEASE DOMAIN"/>
    <property type="match status" value="1"/>
</dbReference>
<dbReference type="AlphaFoldDB" id="A0A7L4AI95"/>
<feature type="disulfide bond" evidence="8">
    <location>
        <begin position="541"/>
        <end position="550"/>
    </location>
</feature>
<feature type="non-terminal residue" evidence="12">
    <location>
        <position position="1"/>
    </location>
</feature>
<comment type="subcellular location">
    <subcellularLocation>
        <location evidence="1">Membrane</location>
        <topology evidence="1">Single-pass type I membrane protein</topology>
    </subcellularLocation>
</comment>
<sequence length="600" mass="64235">HLLASHYVERHVGTGSNSSHSTGAGEHCYYQGRIRGQPYSFVALSSCHGLRGVFSDGRAAYLIEPQVGVEHGQGLRPHVIQRVPSCAGPGEPLHRAGADPAGAASAVGSHRQVRRAQHTVHSETKYIELAVVNDHQLFLQLRKSVVLTSNFAKSVVNLADMIYKEQLNTRIVLVAMETWASEDRIRMGEDSLETLNEFVKYRREGPAEQSDTVHLFSGRTFQSSRSGTAFVGGICSPARAGGVNEYGNVAAMAVTLAQTLGQNVGMMWNKHRAAAGDCRCPDSWLGCIMEDTGYYLPRKFSRCSIDEYNQFLQDGGGSCLFNKPLKLLDPPECGNGFVEAGEECDCGSLAVSGDRGLLAAAVPGAAGIAGWLTCHAGCCPGRSARRAGETAARTGDTYFLSGSAERFCYEKLNVEGTERGNCGREGLGWLQCNKQDVLCGFLLCANISGAPRLGELSGEIATTTFFHQNRYVDCRGGHVQLVDGSDLSYVEDGTPCGPGMLCLDRKCLPATAFNFSSCPGSWDGKICFDHGVCSNEGKCICRAEWTGKDCSVYDPIPEPKPTGETERYKGPSGTNIIIGSIAGAVLVAAIVLGGTGWGFK</sequence>
<keyword evidence="5 9" id="KW-0472">Membrane</keyword>
<evidence type="ECO:0000256" key="9">
    <source>
        <dbReference type="SAM" id="Phobius"/>
    </source>
</evidence>
<evidence type="ECO:0000313" key="13">
    <source>
        <dbReference type="Proteomes" id="UP000562238"/>
    </source>
</evidence>
<dbReference type="InterPro" id="IPR000742">
    <property type="entry name" value="EGF"/>
</dbReference>
<evidence type="ECO:0000256" key="5">
    <source>
        <dbReference type="ARBA" id="ARBA00023136"/>
    </source>
</evidence>
<dbReference type="PANTHER" id="PTHR11905:SF114">
    <property type="entry name" value="DISINTEGRIN AND METALLOPROTEINASE DOMAIN-CONTAINING PROTEIN 11"/>
    <property type="match status" value="1"/>
</dbReference>
<evidence type="ECO:0000256" key="2">
    <source>
        <dbReference type="ARBA" id="ARBA00022692"/>
    </source>
</evidence>
<name>A0A7L4AI95_9AVES</name>
<dbReference type="InterPro" id="IPR036436">
    <property type="entry name" value="Disintegrin_dom_sf"/>
</dbReference>
<evidence type="ECO:0000313" key="12">
    <source>
        <dbReference type="EMBL" id="NXW24588.1"/>
    </source>
</evidence>
<dbReference type="GO" id="GO:0004222">
    <property type="term" value="F:metalloendopeptidase activity"/>
    <property type="evidence" value="ECO:0007669"/>
    <property type="project" value="InterPro"/>
</dbReference>
<keyword evidence="13" id="KW-1185">Reference proteome</keyword>
<evidence type="ECO:0000259" key="11">
    <source>
        <dbReference type="PROSITE" id="PS50215"/>
    </source>
</evidence>
<keyword evidence="8" id="KW-0245">EGF-like domain</keyword>